<comment type="catalytic activity">
    <reaction evidence="1">
        <text>ATP + protein L-histidine = ADP + protein N-phospho-L-histidine.</text>
        <dbReference type="EC" id="2.7.13.3"/>
    </reaction>
</comment>
<dbReference type="InterPro" id="IPR050736">
    <property type="entry name" value="Sensor_HK_Regulatory"/>
</dbReference>
<dbReference type="Gene3D" id="3.30.450.20">
    <property type="entry name" value="PAS domain"/>
    <property type="match status" value="2"/>
</dbReference>
<reference evidence="10 11" key="1">
    <citation type="submission" date="2015-03" db="EMBL/GenBank/DDBJ databases">
        <title>Genome assembly of Sandaracinus amylolyticus DSM 53668.</title>
        <authorList>
            <person name="Sharma G."/>
            <person name="Subramanian S."/>
        </authorList>
    </citation>
    <scope>NUCLEOTIDE SEQUENCE [LARGE SCALE GENOMIC DNA]</scope>
    <source>
        <strain evidence="10 11">DSM 53668</strain>
    </source>
</reference>
<sequence>MIAIVDRELRISRASEELARALGGARVALAGTPIDRFLPGAGTALRRAVRAASPSRLSVSLVVAHGTMVATTIEVVPLERDRGAVIAFEQFAAPAVEERLAAVLDHVSDGFAVFDREWRYVFLNRAAERFYGRPRGEMLGRVLWDLFPRALGSELERRMREAERTRAPVELEIVSPQFGRWMQYRVAPYEDGLAFFFRDVDDEHRMREALRESEERHRAMFEHSLTGWLLTAPEGPVLAANPAACRMLARSEEEILRVGRAGIVDTHDPRLEPALEHRRRHGWVIAEMTMVRGDGTRFPAMISSTLYRDAKGQERTTLTFYDVTERRRAEEALACLADLGPVLGASLDLTTTLDRFVHFVAPRIADLCAIELVDEVSCVAFAHRDPQHGPWSARVRPFGAAIDRVVADCRARLVEHVDDAWLVAASERPAALAEARALAPTSLVIVPLVARGRAMGALLMAHVDDARRFDGSMLVLARALAERAALAIEAARQHRAALDAKRLRDDVLAFVAHDLRTPLQAIAMSAGMLSTPQGSSVAADVIRRSIRQATQLVEDLLTVAVVESGTIPLERRPTSIATVIGELIELHRPLAEARGIALDAHVPDALEPLSIDRHRVLQLLSNLVANALKFTHEGGRIDVDVRLVPGAIEVQVHDTGCGIAPEDLPHVFDRFWQSARARRGGAGLGLAIAHGIAEAHGGTLDVWSVVGQGTTFRLLLPRSAQLAAHESPSATR</sequence>
<evidence type="ECO:0000259" key="9">
    <source>
        <dbReference type="PROSITE" id="PS50113"/>
    </source>
</evidence>
<dbReference type="EC" id="2.7.13.3" evidence="2"/>
<dbReference type="SUPFAM" id="SSF55781">
    <property type="entry name" value="GAF domain-like"/>
    <property type="match status" value="1"/>
</dbReference>
<feature type="domain" description="PAS" evidence="8">
    <location>
        <begin position="96"/>
        <end position="166"/>
    </location>
</feature>
<keyword evidence="11" id="KW-1185">Reference proteome</keyword>
<dbReference type="Pfam" id="PF00512">
    <property type="entry name" value="HisKA"/>
    <property type="match status" value="1"/>
</dbReference>
<dbReference type="FunFam" id="3.30.565.10:FF:000006">
    <property type="entry name" value="Sensor histidine kinase WalK"/>
    <property type="match status" value="1"/>
</dbReference>
<dbReference type="Pfam" id="PF13185">
    <property type="entry name" value="GAF_2"/>
    <property type="match status" value="1"/>
</dbReference>
<dbReference type="PANTHER" id="PTHR43711:SF31">
    <property type="entry name" value="HISTIDINE KINASE"/>
    <property type="match status" value="1"/>
</dbReference>
<dbReference type="SUPFAM" id="SSF47384">
    <property type="entry name" value="Homodimeric domain of signal transducing histidine kinase"/>
    <property type="match status" value="1"/>
</dbReference>
<evidence type="ECO:0000256" key="1">
    <source>
        <dbReference type="ARBA" id="ARBA00000085"/>
    </source>
</evidence>
<dbReference type="InterPro" id="IPR013656">
    <property type="entry name" value="PAS_4"/>
</dbReference>
<name>A0A0F6VYV4_9BACT</name>
<dbReference type="InterPro" id="IPR000014">
    <property type="entry name" value="PAS"/>
</dbReference>
<dbReference type="InterPro" id="IPR003661">
    <property type="entry name" value="HisK_dim/P_dom"/>
</dbReference>
<dbReference type="NCBIfam" id="TIGR00229">
    <property type="entry name" value="sensory_box"/>
    <property type="match status" value="2"/>
</dbReference>
<dbReference type="InterPro" id="IPR004358">
    <property type="entry name" value="Sig_transdc_His_kin-like_C"/>
</dbReference>
<evidence type="ECO:0000313" key="10">
    <source>
        <dbReference type="EMBL" id="AKF02946.1"/>
    </source>
</evidence>
<dbReference type="SUPFAM" id="SSF55785">
    <property type="entry name" value="PYP-like sensor domain (PAS domain)"/>
    <property type="match status" value="2"/>
</dbReference>
<evidence type="ECO:0000259" key="7">
    <source>
        <dbReference type="PROSITE" id="PS50109"/>
    </source>
</evidence>
<dbReference type="SMART" id="SM00388">
    <property type="entry name" value="HisKA"/>
    <property type="match status" value="1"/>
</dbReference>
<dbReference type="Gene3D" id="1.10.287.130">
    <property type="match status" value="1"/>
</dbReference>
<dbReference type="InterPro" id="IPR029016">
    <property type="entry name" value="GAF-like_dom_sf"/>
</dbReference>
<dbReference type="OrthoDB" id="5440058at2"/>
<keyword evidence="3" id="KW-0597">Phosphoprotein</keyword>
<dbReference type="InterPro" id="IPR000700">
    <property type="entry name" value="PAS-assoc_C"/>
</dbReference>
<dbReference type="Pfam" id="PF13426">
    <property type="entry name" value="PAS_9"/>
    <property type="match status" value="1"/>
</dbReference>
<evidence type="ECO:0000256" key="4">
    <source>
        <dbReference type="ARBA" id="ARBA00022679"/>
    </source>
</evidence>
<dbReference type="AlphaFoldDB" id="A0A0F6VYV4"/>
<protein>
    <recommendedName>
        <fullName evidence="2">histidine kinase</fullName>
        <ecNumber evidence="2">2.7.13.3</ecNumber>
    </recommendedName>
</protein>
<dbReference type="PANTHER" id="PTHR43711">
    <property type="entry name" value="TWO-COMPONENT HISTIDINE KINASE"/>
    <property type="match status" value="1"/>
</dbReference>
<dbReference type="InterPro" id="IPR035965">
    <property type="entry name" value="PAS-like_dom_sf"/>
</dbReference>
<dbReference type="InterPro" id="IPR036890">
    <property type="entry name" value="HATPase_C_sf"/>
</dbReference>
<dbReference type="STRING" id="927083.DB32_000094"/>
<evidence type="ECO:0000256" key="3">
    <source>
        <dbReference type="ARBA" id="ARBA00022553"/>
    </source>
</evidence>
<dbReference type="InterPro" id="IPR036097">
    <property type="entry name" value="HisK_dim/P_sf"/>
</dbReference>
<dbReference type="PRINTS" id="PR00344">
    <property type="entry name" value="BCTRLSENSOR"/>
</dbReference>
<dbReference type="Pfam" id="PF02518">
    <property type="entry name" value="HATPase_c"/>
    <property type="match status" value="1"/>
</dbReference>
<evidence type="ECO:0000256" key="2">
    <source>
        <dbReference type="ARBA" id="ARBA00012438"/>
    </source>
</evidence>
<keyword evidence="6" id="KW-0902">Two-component regulatory system</keyword>
<dbReference type="GO" id="GO:0000155">
    <property type="term" value="F:phosphorelay sensor kinase activity"/>
    <property type="evidence" value="ECO:0007669"/>
    <property type="project" value="InterPro"/>
</dbReference>
<feature type="domain" description="PAC" evidence="9">
    <location>
        <begin position="284"/>
        <end position="335"/>
    </location>
</feature>
<keyword evidence="4" id="KW-0808">Transferase</keyword>
<evidence type="ECO:0000256" key="5">
    <source>
        <dbReference type="ARBA" id="ARBA00022777"/>
    </source>
</evidence>
<dbReference type="SUPFAM" id="SSF55874">
    <property type="entry name" value="ATPase domain of HSP90 chaperone/DNA topoisomerase II/histidine kinase"/>
    <property type="match status" value="1"/>
</dbReference>
<keyword evidence="5" id="KW-0418">Kinase</keyword>
<evidence type="ECO:0000259" key="8">
    <source>
        <dbReference type="PROSITE" id="PS50112"/>
    </source>
</evidence>
<dbReference type="EMBL" id="CP011125">
    <property type="protein sequence ID" value="AKF02946.1"/>
    <property type="molecule type" value="Genomic_DNA"/>
</dbReference>
<dbReference type="KEGG" id="samy:DB32_000094"/>
<dbReference type="InterPro" id="IPR003018">
    <property type="entry name" value="GAF"/>
</dbReference>
<dbReference type="Pfam" id="PF08448">
    <property type="entry name" value="PAS_4"/>
    <property type="match status" value="1"/>
</dbReference>
<feature type="domain" description="Histidine kinase" evidence="7">
    <location>
        <begin position="510"/>
        <end position="720"/>
    </location>
</feature>
<dbReference type="PROSITE" id="PS50112">
    <property type="entry name" value="PAS"/>
    <property type="match status" value="1"/>
</dbReference>
<dbReference type="CDD" id="cd00130">
    <property type="entry name" value="PAS"/>
    <property type="match status" value="2"/>
</dbReference>
<dbReference type="SMART" id="SM00091">
    <property type="entry name" value="PAS"/>
    <property type="match status" value="2"/>
</dbReference>
<organism evidence="10 11">
    <name type="scientific">Sandaracinus amylolyticus</name>
    <dbReference type="NCBI Taxonomy" id="927083"/>
    <lineage>
        <taxon>Bacteria</taxon>
        <taxon>Pseudomonadati</taxon>
        <taxon>Myxococcota</taxon>
        <taxon>Polyangia</taxon>
        <taxon>Polyangiales</taxon>
        <taxon>Sandaracinaceae</taxon>
        <taxon>Sandaracinus</taxon>
    </lineage>
</organism>
<dbReference type="CDD" id="cd00082">
    <property type="entry name" value="HisKA"/>
    <property type="match status" value="1"/>
</dbReference>
<dbReference type="CDD" id="cd00075">
    <property type="entry name" value="HATPase"/>
    <property type="match status" value="1"/>
</dbReference>
<dbReference type="Proteomes" id="UP000034883">
    <property type="component" value="Chromosome"/>
</dbReference>
<dbReference type="SMART" id="SM00387">
    <property type="entry name" value="HATPase_c"/>
    <property type="match status" value="1"/>
</dbReference>
<proteinExistence type="predicted"/>
<dbReference type="PROSITE" id="PS50109">
    <property type="entry name" value="HIS_KIN"/>
    <property type="match status" value="1"/>
</dbReference>
<dbReference type="PROSITE" id="PS50113">
    <property type="entry name" value="PAC"/>
    <property type="match status" value="1"/>
</dbReference>
<dbReference type="Gene3D" id="3.30.565.10">
    <property type="entry name" value="Histidine kinase-like ATPase, C-terminal domain"/>
    <property type="match status" value="1"/>
</dbReference>
<dbReference type="InterPro" id="IPR005467">
    <property type="entry name" value="His_kinase_dom"/>
</dbReference>
<evidence type="ECO:0000256" key="6">
    <source>
        <dbReference type="ARBA" id="ARBA00023012"/>
    </source>
</evidence>
<dbReference type="Gene3D" id="3.30.450.40">
    <property type="match status" value="1"/>
</dbReference>
<gene>
    <name evidence="10" type="ORF">DB32_000094</name>
</gene>
<dbReference type="SMART" id="SM00065">
    <property type="entry name" value="GAF"/>
    <property type="match status" value="1"/>
</dbReference>
<evidence type="ECO:0000313" key="11">
    <source>
        <dbReference type="Proteomes" id="UP000034883"/>
    </source>
</evidence>
<accession>A0A0F6VYV4</accession>
<dbReference type="InterPro" id="IPR003594">
    <property type="entry name" value="HATPase_dom"/>
</dbReference>